<dbReference type="InterPro" id="IPR044666">
    <property type="entry name" value="Cyclophilin_A-like"/>
</dbReference>
<dbReference type="CDD" id="cd00317">
    <property type="entry name" value="cyclophilin"/>
    <property type="match status" value="1"/>
</dbReference>
<dbReference type="GO" id="GO:0006457">
    <property type="term" value="P:protein folding"/>
    <property type="evidence" value="ECO:0007669"/>
    <property type="project" value="InterPro"/>
</dbReference>
<dbReference type="PROSITE" id="PS50072">
    <property type="entry name" value="CSA_PPIASE_2"/>
    <property type="match status" value="1"/>
</dbReference>
<feature type="domain" description="PPIase cyclophilin-type" evidence="6">
    <location>
        <begin position="32"/>
        <end position="213"/>
    </location>
</feature>
<dbReference type="InterPro" id="IPR024936">
    <property type="entry name" value="Cyclophilin-type_PPIase"/>
</dbReference>
<dbReference type="PIRSF" id="PIRSF001467">
    <property type="entry name" value="Peptidylpro_ismrse"/>
    <property type="match status" value="1"/>
</dbReference>
<dbReference type="InterPro" id="IPR020892">
    <property type="entry name" value="Cyclophilin-type_PPIase_CS"/>
</dbReference>
<feature type="chain" id="PRO_5015798877" description="Peptidyl-prolyl cis-trans isomerase" evidence="5">
    <location>
        <begin position="21"/>
        <end position="222"/>
    </location>
</feature>
<dbReference type="EMBL" id="QFOI01000065">
    <property type="protein sequence ID" value="PZP50493.1"/>
    <property type="molecule type" value="Genomic_DNA"/>
</dbReference>
<comment type="function">
    <text evidence="1 5">PPIases accelerate the folding of proteins. It catalyzes the cis-trans isomerization of proline imidic peptide bonds in oligopeptides.</text>
</comment>
<comment type="caution">
    <text evidence="7">The sequence shown here is derived from an EMBL/GenBank/DDBJ whole genome shotgun (WGS) entry which is preliminary data.</text>
</comment>
<comment type="catalytic activity">
    <reaction evidence="5">
        <text>[protein]-peptidylproline (omega=180) = [protein]-peptidylproline (omega=0)</text>
        <dbReference type="Rhea" id="RHEA:16237"/>
        <dbReference type="Rhea" id="RHEA-COMP:10747"/>
        <dbReference type="Rhea" id="RHEA-COMP:10748"/>
        <dbReference type="ChEBI" id="CHEBI:83833"/>
        <dbReference type="ChEBI" id="CHEBI:83834"/>
        <dbReference type="EC" id="5.2.1.8"/>
    </reaction>
</comment>
<evidence type="ECO:0000256" key="1">
    <source>
        <dbReference type="ARBA" id="ARBA00002388"/>
    </source>
</evidence>
<feature type="signal peptide" evidence="5">
    <location>
        <begin position="1"/>
        <end position="20"/>
    </location>
</feature>
<evidence type="ECO:0000313" key="7">
    <source>
        <dbReference type="EMBL" id="PZP50493.1"/>
    </source>
</evidence>
<evidence type="ECO:0000256" key="3">
    <source>
        <dbReference type="ARBA" id="ARBA00023110"/>
    </source>
</evidence>
<dbReference type="SUPFAM" id="SSF50891">
    <property type="entry name" value="Cyclophilin-like"/>
    <property type="match status" value="1"/>
</dbReference>
<reference evidence="7 8" key="1">
    <citation type="submission" date="2017-11" db="EMBL/GenBank/DDBJ databases">
        <title>Infants hospitalized years apart are colonized by the same room-sourced microbial strains.</title>
        <authorList>
            <person name="Brooks B."/>
            <person name="Olm M.R."/>
            <person name="Firek B.A."/>
            <person name="Baker R."/>
            <person name="Thomas B.C."/>
            <person name="Morowitz M.J."/>
            <person name="Banfield J.F."/>
        </authorList>
    </citation>
    <scope>NUCLEOTIDE SEQUENCE [LARGE SCALE GENOMIC DNA]</scope>
    <source>
        <strain evidence="7">S2_009_000_R2_76</strain>
    </source>
</reference>
<evidence type="ECO:0000256" key="5">
    <source>
        <dbReference type="RuleBase" id="RU363019"/>
    </source>
</evidence>
<dbReference type="InterPro" id="IPR002130">
    <property type="entry name" value="Cyclophilin-type_PPIase_dom"/>
</dbReference>
<dbReference type="PROSITE" id="PS00170">
    <property type="entry name" value="CSA_PPIASE_1"/>
    <property type="match status" value="1"/>
</dbReference>
<gene>
    <name evidence="7" type="ORF">DI598_05430</name>
</gene>
<dbReference type="AlphaFoldDB" id="A0A2W5F6S3"/>
<evidence type="ECO:0000313" key="8">
    <source>
        <dbReference type="Proteomes" id="UP000249645"/>
    </source>
</evidence>
<dbReference type="PANTHER" id="PTHR45625:SF4">
    <property type="entry name" value="PEPTIDYLPROLYL ISOMERASE DOMAIN AND WD REPEAT-CONTAINING PROTEIN 1"/>
    <property type="match status" value="1"/>
</dbReference>
<keyword evidence="4 5" id="KW-0413">Isomerase</keyword>
<dbReference type="Pfam" id="PF00160">
    <property type="entry name" value="Pro_isomerase"/>
    <property type="match status" value="1"/>
</dbReference>
<dbReference type="InterPro" id="IPR029000">
    <property type="entry name" value="Cyclophilin-like_dom_sf"/>
</dbReference>
<keyword evidence="3 5" id="KW-0697">Rotamase</keyword>
<dbReference type="Proteomes" id="UP000249645">
    <property type="component" value="Unassembled WGS sequence"/>
</dbReference>
<comment type="similarity">
    <text evidence="2 5">Belongs to the cyclophilin-type PPIase family.</text>
</comment>
<keyword evidence="5" id="KW-0732">Signal</keyword>
<dbReference type="EC" id="5.2.1.8" evidence="5"/>
<dbReference type="Gene3D" id="2.40.100.10">
    <property type="entry name" value="Cyclophilin-like"/>
    <property type="match status" value="1"/>
</dbReference>
<proteinExistence type="inferred from homology"/>
<protein>
    <recommendedName>
        <fullName evidence="5">Peptidyl-prolyl cis-trans isomerase</fullName>
        <shortName evidence="5">PPIase</shortName>
        <ecNumber evidence="5">5.2.1.8</ecNumber>
    </recommendedName>
</protein>
<dbReference type="PRINTS" id="PR00153">
    <property type="entry name" value="CSAPPISMRASE"/>
</dbReference>
<dbReference type="PANTHER" id="PTHR45625">
    <property type="entry name" value="PEPTIDYL-PROLYL CIS-TRANS ISOMERASE-RELATED"/>
    <property type="match status" value="1"/>
</dbReference>
<evidence type="ECO:0000256" key="4">
    <source>
        <dbReference type="ARBA" id="ARBA00023235"/>
    </source>
</evidence>
<organism evidence="7 8">
    <name type="scientific">Pseudopedobacter saltans</name>
    <dbReference type="NCBI Taxonomy" id="151895"/>
    <lineage>
        <taxon>Bacteria</taxon>
        <taxon>Pseudomonadati</taxon>
        <taxon>Bacteroidota</taxon>
        <taxon>Sphingobacteriia</taxon>
        <taxon>Sphingobacteriales</taxon>
        <taxon>Sphingobacteriaceae</taxon>
        <taxon>Pseudopedobacter</taxon>
    </lineage>
</organism>
<evidence type="ECO:0000256" key="2">
    <source>
        <dbReference type="ARBA" id="ARBA00007365"/>
    </source>
</evidence>
<evidence type="ECO:0000259" key="6">
    <source>
        <dbReference type="PROSITE" id="PS50072"/>
    </source>
</evidence>
<sequence length="222" mass="25305">MKYKLLFLSTVLLVSILSQGQTYRICIQTTKGKIKLELYDGTPRHRDNFVKLAKSHFYDGVLFHRVIPQFMVQAGDPDSKNAKKGDSLGDGDLKYRIPAEIMPDKYYHKRGALGAAREDNPGKESSAVQFYIVTGKIQTDSSLTKSEKRSKYTIPSEHKEVYKKIGGAPHLDNGYTVFGEVLSGISVADSIAAVKRDARNRPYDDIRIVKLRVKRKFLFWWW</sequence>
<name>A0A2W5F6S3_9SPHI</name>
<accession>A0A2W5F6S3</accession>
<dbReference type="GO" id="GO:0003755">
    <property type="term" value="F:peptidyl-prolyl cis-trans isomerase activity"/>
    <property type="evidence" value="ECO:0007669"/>
    <property type="project" value="UniProtKB-UniRule"/>
</dbReference>